<evidence type="ECO:0000256" key="1">
    <source>
        <dbReference type="ARBA" id="ARBA00001947"/>
    </source>
</evidence>
<dbReference type="PANTHER" id="PTHR12756:SF4">
    <property type="entry name" value="PEPTIDASE M14 CARBOXYPEPTIDASE A DOMAIN-CONTAINING PROTEIN"/>
    <property type="match status" value="1"/>
</dbReference>
<dbReference type="SUPFAM" id="SSF53187">
    <property type="entry name" value="Zn-dependent exopeptidases"/>
    <property type="match status" value="1"/>
</dbReference>
<keyword evidence="6" id="KW-1185">Reference proteome</keyword>
<dbReference type="Pfam" id="PF18027">
    <property type="entry name" value="Pepdidase_M14_N"/>
    <property type="match status" value="1"/>
</dbReference>
<comment type="caution">
    <text evidence="5">The sequence shown here is derived from an EMBL/GenBank/DDBJ whole genome shotgun (WGS) entry which is preliminary data.</text>
</comment>
<feature type="domain" description="Cytosolic carboxypeptidase N-terminal" evidence="4">
    <location>
        <begin position="251"/>
        <end position="333"/>
    </location>
</feature>
<dbReference type="InterPro" id="IPR050821">
    <property type="entry name" value="Cytosolic_carboxypeptidase"/>
</dbReference>
<accession>A0A444U4N3</accession>
<evidence type="ECO:0000313" key="6">
    <source>
        <dbReference type="Proteomes" id="UP000289886"/>
    </source>
</evidence>
<organism evidence="5 6">
    <name type="scientific">Acipenser ruthenus</name>
    <name type="common">Sterlet sturgeon</name>
    <dbReference type="NCBI Taxonomy" id="7906"/>
    <lineage>
        <taxon>Eukaryota</taxon>
        <taxon>Metazoa</taxon>
        <taxon>Chordata</taxon>
        <taxon>Craniata</taxon>
        <taxon>Vertebrata</taxon>
        <taxon>Euteleostomi</taxon>
        <taxon>Actinopterygii</taxon>
        <taxon>Chondrostei</taxon>
        <taxon>Acipenseriformes</taxon>
        <taxon>Acipenseridae</taxon>
        <taxon>Acipenser</taxon>
    </lineage>
</organism>
<dbReference type="PANTHER" id="PTHR12756">
    <property type="entry name" value="CYTOSOLIC CARBOXYPEPTIDASE"/>
    <property type="match status" value="1"/>
</dbReference>
<proteinExistence type="predicted"/>
<evidence type="ECO:0000256" key="2">
    <source>
        <dbReference type="ARBA" id="ARBA00022645"/>
    </source>
</evidence>
<comment type="cofactor">
    <cofactor evidence="1">
        <name>Zn(2+)</name>
        <dbReference type="ChEBI" id="CHEBI:29105"/>
    </cofactor>
</comment>
<evidence type="ECO:0000259" key="4">
    <source>
        <dbReference type="Pfam" id="PF18027"/>
    </source>
</evidence>
<reference evidence="5 6" key="1">
    <citation type="submission" date="2019-01" db="EMBL/GenBank/DDBJ databases">
        <title>Draft Genome and Complete Hox-Cluster Characterization of the Sterlet Sturgeon (Acipenser ruthenus).</title>
        <authorList>
            <person name="Wei Q."/>
        </authorList>
    </citation>
    <scope>NUCLEOTIDE SEQUENCE [LARGE SCALE GENOMIC DNA]</scope>
    <source>
        <strain evidence="5">WHYD16114868_AA</strain>
        <tissue evidence="5">Blood</tissue>
    </source>
</reference>
<name>A0A444U4N3_ACIRT</name>
<gene>
    <name evidence="5" type="ORF">EOD39_8161</name>
</gene>
<dbReference type="EMBL" id="SCEB01215332">
    <property type="protein sequence ID" value="RXM30079.1"/>
    <property type="molecule type" value="Genomic_DNA"/>
</dbReference>
<dbReference type="InterPro" id="IPR040626">
    <property type="entry name" value="Pepdidase_M14_N"/>
</dbReference>
<feature type="region of interest" description="Disordered" evidence="3">
    <location>
        <begin position="73"/>
        <end position="111"/>
    </location>
</feature>
<dbReference type="GO" id="GO:0004180">
    <property type="term" value="F:carboxypeptidase activity"/>
    <property type="evidence" value="ECO:0007669"/>
    <property type="project" value="UniProtKB-KW"/>
</dbReference>
<evidence type="ECO:0000313" key="5">
    <source>
        <dbReference type="EMBL" id="RXM30079.1"/>
    </source>
</evidence>
<keyword evidence="2 5" id="KW-0378">Hydrolase</keyword>
<dbReference type="AlphaFoldDB" id="A0A444U4N3"/>
<keyword evidence="2 5" id="KW-0645">Protease</keyword>
<dbReference type="Proteomes" id="UP000289886">
    <property type="component" value="Unassembled WGS sequence"/>
</dbReference>
<sequence length="585" mass="67369">MCWALSRGRGFQAQQAKDIHEELGHKLHWIALLHALCNPDDMQVVSPQTIFNRWPTGSPWQESLKSELETELEEKKQSALRSPPRREHKRVKRPADKQVPRGQREALQETQTTDDLSASFLPLMSRSTWRSCIGEKCKLFIFRKYSKDAGFTELVCKKGKRKLKDLANGFFRYKNGIVVSRHGPFWPVGFRQLCPTPVHIIICPDAEALWSKDTQGLDCKMGIMSQPWRRKVLVFDSEKYTKNPLCQMPEDSGPSLQFESSGEFEYELLLKTDLFTNKHTQWYYFQVKNAVPGVTYKFRIINLLKRDSLYNHGMKPLVYSEKGAKEGQVGWFRSGHHIVYKPWNNPSYNILLLPFVQYYCLEFLIEFSHAEDTYYLAHSYPYHYSTLLSHLNGITEDPQRSAYVKKEALCKTLARNTCFLLTVTDFEVNTAESCSSKLGVVLTARVHPGETPSSWVMKGVLDFLTSEEPLAQILLYCDLHGHSRKPHVFMYGCNQASAESSSVSSHLRERIFPFLVSQKNTRRAAMVNPLFVNRYANRSNGGIPIYSQERLLERAKKKEEIKTKQKEQLSNIEVSVYIGIGLQLS</sequence>
<protein>
    <submittedName>
        <fullName evidence="5">Cytosolic carboxypeptidase 3</fullName>
    </submittedName>
</protein>
<dbReference type="Gene3D" id="3.40.630.10">
    <property type="entry name" value="Zn peptidases"/>
    <property type="match status" value="2"/>
</dbReference>
<keyword evidence="2 5" id="KW-0121">Carboxypeptidase</keyword>
<evidence type="ECO:0000256" key="3">
    <source>
        <dbReference type="SAM" id="MobiDB-lite"/>
    </source>
</evidence>
<feature type="compositionally biased region" description="Basic and acidic residues" evidence="3">
    <location>
        <begin position="93"/>
        <end position="107"/>
    </location>
</feature>
<dbReference type="Gene3D" id="2.60.40.3120">
    <property type="match status" value="1"/>
</dbReference>